<dbReference type="EMBL" id="JBHGVX010000008">
    <property type="protein sequence ID" value="KAL1793513.1"/>
    <property type="molecule type" value="Genomic_DNA"/>
</dbReference>
<name>A0ABR3UC12_9PLEO</name>
<evidence type="ECO:0000256" key="1">
    <source>
        <dbReference type="SAM" id="MobiDB-lite"/>
    </source>
</evidence>
<keyword evidence="3" id="KW-1185">Reference proteome</keyword>
<evidence type="ECO:0000313" key="3">
    <source>
        <dbReference type="Proteomes" id="UP001578633"/>
    </source>
</evidence>
<proteinExistence type="predicted"/>
<sequence length="344" mass="38417">MSAPPSIVSGWSTLRHLTTSDTHLFKSGIDFACLTSLDLKTISIGTILRLNGPGCLEGAENLEDLALTVSVQFADRLLIEKAEIQLGDLFDALGCVQLRSLEILLINDGYHIGDDLNTQLEGGYFMDQLNSMQNTLETLAITLETPDDDSELEWLLDMVTSPKDTLRHFNVLKHLVVPQAFLFAAGSMSLASKSCQPKDLPPKLEILEVFYPGEEIENWVAGFASEEPGEHEPPALREITLTCRDEVGAPASYFMKEVDRIWWELATNYDIDSYALCQIEKQRSNLAQLWYEESLDPAAIEEDLDEEEGQWENDTGSSKAEHNNDIRNLIEVADDISESMETVD</sequence>
<protein>
    <submittedName>
        <fullName evidence="2">Uncharacterized protein</fullName>
    </submittedName>
</protein>
<reference evidence="2 3" key="1">
    <citation type="submission" date="2024-09" db="EMBL/GenBank/DDBJ databases">
        <title>T2T genomes of carrot and Alternaria dauci and their utility for understanding host-pathogen interaction during carrot leaf blight disease.</title>
        <authorList>
            <person name="Liu W."/>
            <person name="Xu S."/>
            <person name="Ou C."/>
            <person name="Liu X."/>
            <person name="Zhuang F."/>
            <person name="Deng X.W."/>
        </authorList>
    </citation>
    <scope>NUCLEOTIDE SEQUENCE [LARGE SCALE GENOMIC DNA]</scope>
    <source>
        <strain evidence="2 3">A2016</strain>
    </source>
</reference>
<feature type="region of interest" description="Disordered" evidence="1">
    <location>
        <begin position="302"/>
        <end position="325"/>
    </location>
</feature>
<organism evidence="2 3">
    <name type="scientific">Alternaria dauci</name>
    <dbReference type="NCBI Taxonomy" id="48095"/>
    <lineage>
        <taxon>Eukaryota</taxon>
        <taxon>Fungi</taxon>
        <taxon>Dikarya</taxon>
        <taxon>Ascomycota</taxon>
        <taxon>Pezizomycotina</taxon>
        <taxon>Dothideomycetes</taxon>
        <taxon>Pleosporomycetidae</taxon>
        <taxon>Pleosporales</taxon>
        <taxon>Pleosporineae</taxon>
        <taxon>Pleosporaceae</taxon>
        <taxon>Alternaria</taxon>
        <taxon>Alternaria sect. Porri</taxon>
    </lineage>
</organism>
<accession>A0ABR3UC12</accession>
<dbReference type="GeneID" id="96088817"/>
<gene>
    <name evidence="2" type="ORF">ACET3X_008495</name>
</gene>
<dbReference type="RefSeq" id="XP_069304097.1">
    <property type="nucleotide sequence ID" value="XM_069454675.1"/>
</dbReference>
<evidence type="ECO:0000313" key="2">
    <source>
        <dbReference type="EMBL" id="KAL1793513.1"/>
    </source>
</evidence>
<comment type="caution">
    <text evidence="2">The sequence shown here is derived from an EMBL/GenBank/DDBJ whole genome shotgun (WGS) entry which is preliminary data.</text>
</comment>
<feature type="compositionally biased region" description="Acidic residues" evidence="1">
    <location>
        <begin position="302"/>
        <end position="311"/>
    </location>
</feature>
<dbReference type="Proteomes" id="UP001578633">
    <property type="component" value="Chromosome 8"/>
</dbReference>